<gene>
    <name evidence="6" type="ORF">OCV63_12015</name>
</gene>
<evidence type="ECO:0000256" key="2">
    <source>
        <dbReference type="ARBA" id="ARBA00024867"/>
    </source>
</evidence>
<dbReference type="InterPro" id="IPR011006">
    <property type="entry name" value="CheY-like_superfamily"/>
</dbReference>
<evidence type="ECO:0000256" key="3">
    <source>
        <dbReference type="PROSITE-ProRule" id="PRU00169"/>
    </source>
</evidence>
<evidence type="ECO:0000313" key="7">
    <source>
        <dbReference type="Proteomes" id="UP001652461"/>
    </source>
</evidence>
<comment type="function">
    <text evidence="2">May play the central regulatory role in sporulation. It may be an element of the effector pathway responsible for the activation of sporulation genes in response to nutritional stress. Spo0A may act in concert with spo0H (a sigma factor) to control the expression of some genes that are critical to the sporulation process.</text>
</comment>
<protein>
    <recommendedName>
        <fullName evidence="1">Stage 0 sporulation protein A homolog</fullName>
    </recommendedName>
</protein>
<accession>A0ABT2RZ63</accession>
<dbReference type="EMBL" id="JAOQKC010000016">
    <property type="protein sequence ID" value="MCU6697610.1"/>
    <property type="molecule type" value="Genomic_DNA"/>
</dbReference>
<dbReference type="Gene3D" id="3.40.50.2300">
    <property type="match status" value="1"/>
</dbReference>
<evidence type="ECO:0000256" key="4">
    <source>
        <dbReference type="SAM" id="MobiDB-lite"/>
    </source>
</evidence>
<dbReference type="PROSITE" id="PS50110">
    <property type="entry name" value="RESPONSE_REGULATORY"/>
    <property type="match status" value="1"/>
</dbReference>
<reference evidence="6 7" key="1">
    <citation type="journal article" date="2021" name="ISME Commun">
        <title>Automated analysis of genomic sequences facilitates high-throughput and comprehensive description of bacteria.</title>
        <authorList>
            <person name="Hitch T.C.A."/>
        </authorList>
    </citation>
    <scope>NUCLEOTIDE SEQUENCE [LARGE SCALE GENOMIC DNA]</scope>
    <source>
        <strain evidence="6 7">Sanger_04</strain>
    </source>
</reference>
<dbReference type="Proteomes" id="UP001652461">
    <property type="component" value="Unassembled WGS sequence"/>
</dbReference>
<evidence type="ECO:0000256" key="1">
    <source>
        <dbReference type="ARBA" id="ARBA00018672"/>
    </source>
</evidence>
<feature type="modified residue" description="4-aspartylphosphate" evidence="3">
    <location>
        <position position="42"/>
    </location>
</feature>
<name>A0ABT2RZ63_9FIRM</name>
<keyword evidence="7" id="KW-1185">Reference proteome</keyword>
<feature type="domain" description="Response regulatory" evidence="5">
    <location>
        <begin position="1"/>
        <end position="93"/>
    </location>
</feature>
<comment type="caution">
    <text evidence="6">The sequence shown here is derived from an EMBL/GenBank/DDBJ whole genome shotgun (WGS) entry which is preliminary data.</text>
</comment>
<dbReference type="RefSeq" id="WP_158364183.1">
    <property type="nucleotide sequence ID" value="NZ_JAOQKC010000016.1"/>
</dbReference>
<organism evidence="6 7">
    <name type="scientific">Laedolimicola ammoniilytica</name>
    <dbReference type="NCBI Taxonomy" id="2981771"/>
    <lineage>
        <taxon>Bacteria</taxon>
        <taxon>Bacillati</taxon>
        <taxon>Bacillota</taxon>
        <taxon>Clostridia</taxon>
        <taxon>Lachnospirales</taxon>
        <taxon>Lachnospiraceae</taxon>
        <taxon>Laedolimicola</taxon>
    </lineage>
</organism>
<keyword evidence="3" id="KW-0597">Phosphoprotein</keyword>
<sequence length="93" mass="10480">MSVDLQADSLGRTGNEIGGNRIKWNWSSSDDRSGTPDLVLTDIRMPGYDGMELLKRARIQNPDMEFIIISGYSHFEYMRFHLAVSGEAQDIGQ</sequence>
<dbReference type="Pfam" id="PF00072">
    <property type="entry name" value="Response_reg"/>
    <property type="match status" value="1"/>
</dbReference>
<dbReference type="SUPFAM" id="SSF52172">
    <property type="entry name" value="CheY-like"/>
    <property type="match status" value="1"/>
</dbReference>
<dbReference type="InterPro" id="IPR001789">
    <property type="entry name" value="Sig_transdc_resp-reg_receiver"/>
</dbReference>
<evidence type="ECO:0000313" key="6">
    <source>
        <dbReference type="EMBL" id="MCU6697610.1"/>
    </source>
</evidence>
<evidence type="ECO:0000259" key="5">
    <source>
        <dbReference type="PROSITE" id="PS50110"/>
    </source>
</evidence>
<proteinExistence type="predicted"/>
<feature type="region of interest" description="Disordered" evidence="4">
    <location>
        <begin position="1"/>
        <end position="34"/>
    </location>
</feature>